<evidence type="ECO:0000313" key="2">
    <source>
        <dbReference type="EMBL" id="KIJ34979.1"/>
    </source>
</evidence>
<dbReference type="EMBL" id="KN837194">
    <property type="protein sequence ID" value="KIJ34979.1"/>
    <property type="molecule type" value="Genomic_DNA"/>
</dbReference>
<protein>
    <submittedName>
        <fullName evidence="2">Uncharacterized protein</fullName>
    </submittedName>
</protein>
<evidence type="ECO:0000256" key="1">
    <source>
        <dbReference type="SAM" id="MobiDB-lite"/>
    </source>
</evidence>
<reference evidence="2 3" key="1">
    <citation type="submission" date="2014-06" db="EMBL/GenBank/DDBJ databases">
        <title>Evolutionary Origins and Diversification of the Mycorrhizal Mutualists.</title>
        <authorList>
            <consortium name="DOE Joint Genome Institute"/>
            <consortium name="Mycorrhizal Genomics Consortium"/>
            <person name="Kohler A."/>
            <person name="Kuo A."/>
            <person name="Nagy L.G."/>
            <person name="Floudas D."/>
            <person name="Copeland A."/>
            <person name="Barry K.W."/>
            <person name="Cichocki N."/>
            <person name="Veneault-Fourrey C."/>
            <person name="LaButti K."/>
            <person name="Lindquist E.A."/>
            <person name="Lipzen A."/>
            <person name="Lundell T."/>
            <person name="Morin E."/>
            <person name="Murat C."/>
            <person name="Riley R."/>
            <person name="Ohm R."/>
            <person name="Sun H."/>
            <person name="Tunlid A."/>
            <person name="Henrissat B."/>
            <person name="Grigoriev I.V."/>
            <person name="Hibbett D.S."/>
            <person name="Martin F."/>
        </authorList>
    </citation>
    <scope>NUCLEOTIDE SEQUENCE [LARGE SCALE GENOMIC DNA]</scope>
    <source>
        <strain evidence="2 3">SS14</strain>
    </source>
</reference>
<accession>A0A0C9UJD7</accession>
<dbReference type="AlphaFoldDB" id="A0A0C9UJD7"/>
<keyword evidence="3" id="KW-1185">Reference proteome</keyword>
<name>A0A0C9UJD7_SPHS4</name>
<evidence type="ECO:0000313" key="3">
    <source>
        <dbReference type="Proteomes" id="UP000054279"/>
    </source>
</evidence>
<organism evidence="2 3">
    <name type="scientific">Sphaerobolus stellatus (strain SS14)</name>
    <dbReference type="NCBI Taxonomy" id="990650"/>
    <lineage>
        <taxon>Eukaryota</taxon>
        <taxon>Fungi</taxon>
        <taxon>Dikarya</taxon>
        <taxon>Basidiomycota</taxon>
        <taxon>Agaricomycotina</taxon>
        <taxon>Agaricomycetes</taxon>
        <taxon>Phallomycetidae</taxon>
        <taxon>Geastrales</taxon>
        <taxon>Sphaerobolaceae</taxon>
        <taxon>Sphaerobolus</taxon>
    </lineage>
</organism>
<dbReference type="HOGENOM" id="CLU_081036_0_0_1"/>
<feature type="region of interest" description="Disordered" evidence="1">
    <location>
        <begin position="1"/>
        <end position="27"/>
    </location>
</feature>
<dbReference type="OrthoDB" id="3259063at2759"/>
<sequence length="208" mass="22427">MDTASSYTQRDEEGGSPTLLSPSTGNWQQTVSNTFSQLSMQFQAAAQAVASVPVANDQAIASLLDRLSAIEDGQRRLAQELAGLKEDFMVSKQVAPPPPQEANGAEITALQASLKELTDAAKLEQQRLPARLQNALALKAKSPIRMVPLKNGKIPPNSPATRGEFEHITKERYEELLKAYGVPATGDLANKRETLREFLGISSLDGGK</sequence>
<proteinExistence type="predicted"/>
<feature type="compositionally biased region" description="Polar residues" evidence="1">
    <location>
        <begin position="18"/>
        <end position="27"/>
    </location>
</feature>
<dbReference type="Proteomes" id="UP000054279">
    <property type="component" value="Unassembled WGS sequence"/>
</dbReference>
<gene>
    <name evidence="2" type="ORF">M422DRAFT_51728</name>
</gene>